<dbReference type="Pfam" id="PF01936">
    <property type="entry name" value="NYN"/>
    <property type="match status" value="1"/>
</dbReference>
<evidence type="ECO:0000313" key="3">
    <source>
        <dbReference type="EMBL" id="ADU35116.1"/>
    </source>
</evidence>
<dbReference type="AlphaFoldDB" id="E6VAK6"/>
<feature type="domain" description="NYN" evidence="2">
    <location>
        <begin position="15"/>
        <end position="147"/>
    </location>
</feature>
<sequence>MAEYSLKTNMTPTLRVMLLIDADNVSADVIEQAVQRTMDEYGAVHVRRAYCNAEMAVNRQALFKQLSVRPMVNLSAGKNSTDIALAVDAIDLVIAERPDVVVLVSSDSDFAPLVSRLREKGCRVCGIGQQGKTGDETVGIYDTFIDLAHHSVKPAARTAAAKKVTAKVPAAKTTRAKSAAAPGKKAATKTAARKTARAAAPPPQPTPQPVSEAAEFILEAAPALRSGKDVPLNDVAKALRTAGLLSKSGSSLKLFDKLTAEFAVMQHPDRIRWTGASAS</sequence>
<dbReference type="GO" id="GO:0004540">
    <property type="term" value="F:RNA nuclease activity"/>
    <property type="evidence" value="ECO:0007669"/>
    <property type="project" value="InterPro"/>
</dbReference>
<feature type="compositionally biased region" description="Low complexity" evidence="1">
    <location>
        <begin position="173"/>
        <end position="190"/>
    </location>
</feature>
<gene>
    <name evidence="3" type="ordered locus">Varpa_0898</name>
</gene>
<reference evidence="4" key="1">
    <citation type="submission" date="2010-12" db="EMBL/GenBank/DDBJ databases">
        <title>Complete sequence of Variovorax paradoxus EPS.</title>
        <authorList>
            <consortium name="US DOE Joint Genome Institute"/>
            <person name="Lucas S."/>
            <person name="Copeland A."/>
            <person name="Lapidus A."/>
            <person name="Cheng J.-F."/>
            <person name="Goodwin L."/>
            <person name="Pitluck S."/>
            <person name="Teshima H."/>
            <person name="Detter J.C."/>
            <person name="Han C."/>
            <person name="Tapia R."/>
            <person name="Land M."/>
            <person name="Hauser L."/>
            <person name="Kyrpides N."/>
            <person name="Ivanova N."/>
            <person name="Ovchinnikova G."/>
            <person name="Orwin P."/>
            <person name="Han J.-I.G."/>
            <person name="Woyke T."/>
        </authorList>
    </citation>
    <scope>NUCLEOTIDE SEQUENCE [LARGE SCALE GENOMIC DNA]</scope>
    <source>
        <strain evidence="4">EPS</strain>
    </source>
</reference>
<evidence type="ECO:0000259" key="2">
    <source>
        <dbReference type="Pfam" id="PF01936"/>
    </source>
</evidence>
<dbReference type="PANTHER" id="PTHR35811:SF1">
    <property type="entry name" value="HTH OST-TYPE DOMAIN-CONTAINING PROTEIN"/>
    <property type="match status" value="1"/>
</dbReference>
<reference evidence="3 4" key="2">
    <citation type="journal article" date="2013" name="Genome Announc.">
        <title>Genome of the Root-Associated Plant Growth-Promoting Bacterium Variovorax paradoxus Strain EPS.</title>
        <authorList>
            <person name="Han J.I."/>
            <person name="Spain J.C."/>
            <person name="Leadbetter J.R."/>
            <person name="Ovchinnikova G."/>
            <person name="Goodwin L.A."/>
            <person name="Han C.S."/>
            <person name="Woyke T."/>
            <person name="Davenport K.W."/>
            <person name="Orwin P.M."/>
        </authorList>
    </citation>
    <scope>NUCLEOTIDE SEQUENCE [LARGE SCALE GENOMIC DNA]</scope>
    <source>
        <strain evidence="3 4">EPS</strain>
    </source>
</reference>
<dbReference type="eggNOG" id="COG1432">
    <property type="taxonomic scope" value="Bacteria"/>
</dbReference>
<evidence type="ECO:0000256" key="1">
    <source>
        <dbReference type="SAM" id="MobiDB-lite"/>
    </source>
</evidence>
<dbReference type="InterPro" id="IPR021139">
    <property type="entry name" value="NYN"/>
</dbReference>
<dbReference type="Gene3D" id="3.40.50.1010">
    <property type="entry name" value="5'-nuclease"/>
    <property type="match status" value="1"/>
</dbReference>
<evidence type="ECO:0000313" key="4">
    <source>
        <dbReference type="Proteomes" id="UP000008917"/>
    </source>
</evidence>
<dbReference type="STRING" id="595537.Varpa_0898"/>
<proteinExistence type="predicted"/>
<dbReference type="Proteomes" id="UP000008917">
    <property type="component" value="Chromosome"/>
</dbReference>
<feature type="region of interest" description="Disordered" evidence="1">
    <location>
        <begin position="173"/>
        <end position="210"/>
    </location>
</feature>
<protein>
    <recommendedName>
        <fullName evidence="2">NYN domain-containing protein</fullName>
    </recommendedName>
</protein>
<organism evidence="3 4">
    <name type="scientific">Variovorax paradoxus (strain EPS)</name>
    <dbReference type="NCBI Taxonomy" id="595537"/>
    <lineage>
        <taxon>Bacteria</taxon>
        <taxon>Pseudomonadati</taxon>
        <taxon>Pseudomonadota</taxon>
        <taxon>Betaproteobacteria</taxon>
        <taxon>Burkholderiales</taxon>
        <taxon>Comamonadaceae</taxon>
        <taxon>Variovorax</taxon>
    </lineage>
</organism>
<name>E6VAK6_VARPE</name>
<dbReference type="HOGENOM" id="CLU_064080_0_0_4"/>
<dbReference type="PANTHER" id="PTHR35811">
    <property type="entry name" value="SLR1870 PROTEIN"/>
    <property type="match status" value="1"/>
</dbReference>
<dbReference type="CDD" id="cd11297">
    <property type="entry name" value="PIN_LabA-like_N_1"/>
    <property type="match status" value="1"/>
</dbReference>
<dbReference type="EMBL" id="CP002417">
    <property type="protein sequence ID" value="ADU35116.1"/>
    <property type="molecule type" value="Genomic_DNA"/>
</dbReference>
<accession>E6VAK6</accession>
<dbReference type="KEGG" id="vpe:Varpa_0898"/>